<feature type="non-terminal residue" evidence="4">
    <location>
        <position position="120"/>
    </location>
</feature>
<dbReference type="SUPFAM" id="SSF56436">
    <property type="entry name" value="C-type lectin-like"/>
    <property type="match status" value="1"/>
</dbReference>
<feature type="domain" description="C-type lectin" evidence="3">
    <location>
        <begin position="22"/>
        <end position="93"/>
    </location>
</feature>
<dbReference type="AlphaFoldDB" id="A0A8J5ZEV4"/>
<organism evidence="4 5">
    <name type="scientific">Galemys pyrenaicus</name>
    <name type="common">Iberian desman</name>
    <name type="synonym">Pyrenean desman</name>
    <dbReference type="NCBI Taxonomy" id="202257"/>
    <lineage>
        <taxon>Eukaryota</taxon>
        <taxon>Metazoa</taxon>
        <taxon>Chordata</taxon>
        <taxon>Craniata</taxon>
        <taxon>Vertebrata</taxon>
        <taxon>Euteleostomi</taxon>
        <taxon>Mammalia</taxon>
        <taxon>Eutheria</taxon>
        <taxon>Laurasiatheria</taxon>
        <taxon>Eulipotyphla</taxon>
        <taxon>Talpidae</taxon>
        <taxon>Galemys</taxon>
    </lineage>
</organism>
<evidence type="ECO:0000313" key="4">
    <source>
        <dbReference type="EMBL" id="KAG8505196.1"/>
    </source>
</evidence>
<keyword evidence="2" id="KW-0430">Lectin</keyword>
<dbReference type="InterPro" id="IPR050828">
    <property type="entry name" value="C-type_lectin/matrix_domain"/>
</dbReference>
<dbReference type="SMART" id="SM00034">
    <property type="entry name" value="CLECT"/>
    <property type="match status" value="1"/>
</dbReference>
<evidence type="ECO:0000256" key="2">
    <source>
        <dbReference type="ARBA" id="ARBA00022734"/>
    </source>
</evidence>
<dbReference type="Proteomes" id="UP000700334">
    <property type="component" value="Unassembled WGS sequence"/>
</dbReference>
<sequence length="120" mass="13497">FYKQSGPECPKATVCSEEWIGVGEKCFYFSDATRNWTASKSFCSSHGSELARPERQEELEFLRKLAGTFGYWIGLSRKQGESWKWTDGITFNDLFEINGSGSFAFLNADGIQSSRGLVDI</sequence>
<accession>A0A8J5ZEV4</accession>
<dbReference type="GO" id="GO:0009897">
    <property type="term" value="C:external side of plasma membrane"/>
    <property type="evidence" value="ECO:0007669"/>
    <property type="project" value="TreeGrafter"/>
</dbReference>
<dbReference type="PANTHER" id="PTHR45710:SF40">
    <property type="entry name" value="C-TYPE LECTIN DOMAIN FAMILY 2 MEMBER A"/>
    <property type="match status" value="1"/>
</dbReference>
<keyword evidence="5" id="KW-1185">Reference proteome</keyword>
<comment type="subcellular location">
    <subcellularLocation>
        <location evidence="1">Cell membrane</location>
        <topology evidence="1">Single-pass type II membrane protein</topology>
    </subcellularLocation>
</comment>
<dbReference type="InterPro" id="IPR033992">
    <property type="entry name" value="NKR-like_CTLD"/>
</dbReference>
<dbReference type="OrthoDB" id="9906043at2759"/>
<comment type="caution">
    <text evidence="4">The sequence shown here is derived from an EMBL/GenBank/DDBJ whole genome shotgun (WGS) entry which is preliminary data.</text>
</comment>
<dbReference type="EMBL" id="JAGFMF010012267">
    <property type="protein sequence ID" value="KAG8505196.1"/>
    <property type="molecule type" value="Genomic_DNA"/>
</dbReference>
<evidence type="ECO:0000259" key="3">
    <source>
        <dbReference type="PROSITE" id="PS50041"/>
    </source>
</evidence>
<dbReference type="InterPro" id="IPR016187">
    <property type="entry name" value="CTDL_fold"/>
</dbReference>
<dbReference type="PANTHER" id="PTHR45710">
    <property type="entry name" value="C-TYPE LECTIN DOMAIN-CONTAINING PROTEIN 180"/>
    <property type="match status" value="1"/>
</dbReference>
<name>A0A8J5ZEV4_GALPY</name>
<evidence type="ECO:0000313" key="5">
    <source>
        <dbReference type="Proteomes" id="UP000700334"/>
    </source>
</evidence>
<proteinExistence type="predicted"/>
<evidence type="ECO:0000256" key="1">
    <source>
        <dbReference type="ARBA" id="ARBA00004401"/>
    </source>
</evidence>
<dbReference type="CDD" id="cd03593">
    <property type="entry name" value="CLECT_NK_receptors_like"/>
    <property type="match status" value="1"/>
</dbReference>
<feature type="non-terminal residue" evidence="4">
    <location>
        <position position="1"/>
    </location>
</feature>
<dbReference type="PROSITE" id="PS50041">
    <property type="entry name" value="C_TYPE_LECTIN_2"/>
    <property type="match status" value="1"/>
</dbReference>
<dbReference type="GO" id="GO:0030246">
    <property type="term" value="F:carbohydrate binding"/>
    <property type="evidence" value="ECO:0007669"/>
    <property type="project" value="UniProtKB-KW"/>
</dbReference>
<reference evidence="4" key="1">
    <citation type="journal article" date="2021" name="Evol. Appl.">
        <title>The genome of the Pyrenean desman and the effects of bottlenecks and inbreeding on the genomic landscape of an endangered species.</title>
        <authorList>
            <person name="Escoda L."/>
            <person name="Castresana J."/>
        </authorList>
    </citation>
    <scope>NUCLEOTIDE SEQUENCE</scope>
    <source>
        <strain evidence="4">IBE-C5619</strain>
    </source>
</reference>
<gene>
    <name evidence="4" type="ORF">J0S82_000305</name>
</gene>
<dbReference type="InterPro" id="IPR016186">
    <property type="entry name" value="C-type_lectin-like/link_sf"/>
</dbReference>
<dbReference type="InterPro" id="IPR001304">
    <property type="entry name" value="C-type_lectin-like"/>
</dbReference>
<dbReference type="Pfam" id="PF00059">
    <property type="entry name" value="Lectin_C"/>
    <property type="match status" value="1"/>
</dbReference>
<dbReference type="Gene3D" id="3.10.100.10">
    <property type="entry name" value="Mannose-Binding Protein A, subunit A"/>
    <property type="match status" value="1"/>
</dbReference>
<protein>
    <submittedName>
        <fullName evidence="4">C-type lectin domain family 2 member A</fullName>
    </submittedName>
</protein>